<dbReference type="AlphaFoldDB" id="A0A9P1DG26"/>
<keyword evidence="4" id="KW-1185">Reference proteome</keyword>
<feature type="compositionally biased region" description="Basic and acidic residues" evidence="1">
    <location>
        <begin position="77"/>
        <end position="90"/>
    </location>
</feature>
<name>A0A9P1DG26_9DINO</name>
<evidence type="ECO:0000313" key="2">
    <source>
        <dbReference type="EMBL" id="CAI4008344.1"/>
    </source>
</evidence>
<dbReference type="Proteomes" id="UP001152797">
    <property type="component" value="Unassembled WGS sequence"/>
</dbReference>
<evidence type="ECO:0000313" key="3">
    <source>
        <dbReference type="EMBL" id="CAL4795656.1"/>
    </source>
</evidence>
<feature type="region of interest" description="Disordered" evidence="1">
    <location>
        <begin position="66"/>
        <end position="96"/>
    </location>
</feature>
<gene>
    <name evidence="2" type="ORF">C1SCF055_LOCUS33795</name>
</gene>
<dbReference type="EMBL" id="CAMXCT010004257">
    <property type="protein sequence ID" value="CAI4008344.1"/>
    <property type="molecule type" value="Genomic_DNA"/>
</dbReference>
<sequence length="149" mass="15984">VHSVTVEIPKLEPNCLYVASTVTSPEASPDFAVLRVLTSMPMRFRELSVPESAYFLQAEEQAVPAVDTDSFSSQGSAEDHAQEPAREDAMKAAVADSRATGSAVSESCQGSEVSENWPGECGTEVDLGFDLKLPPFLEDMLKHCSGIDC</sequence>
<reference evidence="3 4" key="2">
    <citation type="submission" date="2024-05" db="EMBL/GenBank/DDBJ databases">
        <authorList>
            <person name="Chen Y."/>
            <person name="Shah S."/>
            <person name="Dougan E. K."/>
            <person name="Thang M."/>
            <person name="Chan C."/>
        </authorList>
    </citation>
    <scope>NUCLEOTIDE SEQUENCE [LARGE SCALE GENOMIC DNA]</scope>
</reference>
<dbReference type="EMBL" id="CAMXCT020004257">
    <property type="protein sequence ID" value="CAL1161719.1"/>
    <property type="molecule type" value="Genomic_DNA"/>
</dbReference>
<accession>A0A9P1DG26</accession>
<protein>
    <submittedName>
        <fullName evidence="3">Calpain-5</fullName>
    </submittedName>
</protein>
<reference evidence="2" key="1">
    <citation type="submission" date="2022-10" db="EMBL/GenBank/DDBJ databases">
        <authorList>
            <person name="Chen Y."/>
            <person name="Dougan E. K."/>
            <person name="Chan C."/>
            <person name="Rhodes N."/>
            <person name="Thang M."/>
        </authorList>
    </citation>
    <scope>NUCLEOTIDE SEQUENCE</scope>
</reference>
<feature type="non-terminal residue" evidence="2">
    <location>
        <position position="1"/>
    </location>
</feature>
<evidence type="ECO:0000313" key="4">
    <source>
        <dbReference type="Proteomes" id="UP001152797"/>
    </source>
</evidence>
<proteinExistence type="predicted"/>
<evidence type="ECO:0000256" key="1">
    <source>
        <dbReference type="SAM" id="MobiDB-lite"/>
    </source>
</evidence>
<dbReference type="EMBL" id="CAMXCT030004257">
    <property type="protein sequence ID" value="CAL4795656.1"/>
    <property type="molecule type" value="Genomic_DNA"/>
</dbReference>
<organism evidence="2">
    <name type="scientific">Cladocopium goreaui</name>
    <dbReference type="NCBI Taxonomy" id="2562237"/>
    <lineage>
        <taxon>Eukaryota</taxon>
        <taxon>Sar</taxon>
        <taxon>Alveolata</taxon>
        <taxon>Dinophyceae</taxon>
        <taxon>Suessiales</taxon>
        <taxon>Symbiodiniaceae</taxon>
        <taxon>Cladocopium</taxon>
    </lineage>
</organism>
<comment type="caution">
    <text evidence="2">The sequence shown here is derived from an EMBL/GenBank/DDBJ whole genome shotgun (WGS) entry which is preliminary data.</text>
</comment>